<organism evidence="2 3">
    <name type="scientific">Sphagnum jensenii</name>
    <dbReference type="NCBI Taxonomy" id="128206"/>
    <lineage>
        <taxon>Eukaryota</taxon>
        <taxon>Viridiplantae</taxon>
        <taxon>Streptophyta</taxon>
        <taxon>Embryophyta</taxon>
        <taxon>Bryophyta</taxon>
        <taxon>Sphagnophytina</taxon>
        <taxon>Sphagnopsida</taxon>
        <taxon>Sphagnales</taxon>
        <taxon>Sphagnaceae</taxon>
        <taxon>Sphagnum</taxon>
    </lineage>
</organism>
<sequence>MLYVNVTSVESYISPDRISIYLSSEPPSPALQLPLWIMDGVTAKQGRQAAHLEPEIVEDDGNLQNSPNARASYV</sequence>
<evidence type="ECO:0000313" key="2">
    <source>
        <dbReference type="EMBL" id="CAK9876960.1"/>
    </source>
</evidence>
<proteinExistence type="predicted"/>
<feature type="region of interest" description="Disordered" evidence="1">
    <location>
        <begin position="55"/>
        <end position="74"/>
    </location>
</feature>
<dbReference type="EMBL" id="OZ023706">
    <property type="protein sequence ID" value="CAK9876960.1"/>
    <property type="molecule type" value="Genomic_DNA"/>
</dbReference>
<reference evidence="2" key="1">
    <citation type="submission" date="2024-03" db="EMBL/GenBank/DDBJ databases">
        <authorList>
            <consortium name="ELIXIR-Norway"/>
            <consortium name="Elixir Norway"/>
        </authorList>
    </citation>
    <scope>NUCLEOTIDE SEQUENCE</scope>
</reference>
<protein>
    <submittedName>
        <fullName evidence="2">Uncharacterized protein</fullName>
    </submittedName>
</protein>
<keyword evidence="3" id="KW-1185">Reference proteome</keyword>
<evidence type="ECO:0000256" key="1">
    <source>
        <dbReference type="SAM" id="MobiDB-lite"/>
    </source>
</evidence>
<feature type="compositionally biased region" description="Polar residues" evidence="1">
    <location>
        <begin position="62"/>
        <end position="74"/>
    </location>
</feature>
<dbReference type="Proteomes" id="UP001497522">
    <property type="component" value="Chromosome 5"/>
</dbReference>
<evidence type="ECO:0000313" key="3">
    <source>
        <dbReference type="Proteomes" id="UP001497522"/>
    </source>
</evidence>
<gene>
    <name evidence="2" type="ORF">CSSPJE1EN2_LOCUS19002</name>
</gene>
<name>A0ABP1BME4_9BRYO</name>
<accession>A0ABP1BME4</accession>